<sequence>MSSAFTLLTHIRHLTGIAALSCTLMLSHFSNALAADNNTEKTAVAAVSKTVVSSYQTGSLYVDQIGTQGVPIILIPGLSSGAYVWDDLVQRLQKDHVLYVLTLAGFDGKPAMEGPKLSRARDSLLQLINEKKIDRPVLIGHSLGSALAIWFAESHSDKIRGVFGIDGLPVMPRSENFTATQRQEFASSMQQRYARQTPEQYAAGQLQYMRNIAMTGNQYTADFAQRSARSDVAASAAYMSELFAIDMRPELPKISVPVTIISPYYAPDFAALNITEAAKTDYVRSLMPGLKTLKLVSIPDSRHFVMQDQPEVLAARLQEFLSSLH</sequence>
<dbReference type="Proteomes" id="UP000612361">
    <property type="component" value="Unassembled WGS sequence"/>
</dbReference>
<protein>
    <submittedName>
        <fullName evidence="3">Alpha/beta hydrolase</fullName>
    </submittedName>
</protein>
<dbReference type="PANTHER" id="PTHR43798">
    <property type="entry name" value="MONOACYLGLYCEROL LIPASE"/>
    <property type="match status" value="1"/>
</dbReference>
<dbReference type="EMBL" id="JACOGG010000009">
    <property type="protein sequence ID" value="MBC3935711.1"/>
    <property type="molecule type" value="Genomic_DNA"/>
</dbReference>
<dbReference type="InterPro" id="IPR000073">
    <property type="entry name" value="AB_hydrolase_1"/>
</dbReference>
<evidence type="ECO:0000259" key="2">
    <source>
        <dbReference type="Pfam" id="PF12697"/>
    </source>
</evidence>
<dbReference type="AlphaFoldDB" id="A0A923I548"/>
<evidence type="ECO:0000313" key="3">
    <source>
        <dbReference type="EMBL" id="MBC3935711.1"/>
    </source>
</evidence>
<dbReference type="GO" id="GO:0016787">
    <property type="term" value="F:hydrolase activity"/>
    <property type="evidence" value="ECO:0007669"/>
    <property type="project" value="UniProtKB-KW"/>
</dbReference>
<feature type="chain" id="PRO_5036953869" evidence="1">
    <location>
        <begin position="35"/>
        <end position="325"/>
    </location>
</feature>
<organism evidence="3 4">
    <name type="scientific">Undibacterium rugosum</name>
    <dbReference type="NCBI Taxonomy" id="2762291"/>
    <lineage>
        <taxon>Bacteria</taxon>
        <taxon>Pseudomonadati</taxon>
        <taxon>Pseudomonadota</taxon>
        <taxon>Betaproteobacteria</taxon>
        <taxon>Burkholderiales</taxon>
        <taxon>Oxalobacteraceae</taxon>
        <taxon>Undibacterium</taxon>
    </lineage>
</organism>
<dbReference type="Gene3D" id="3.40.50.1820">
    <property type="entry name" value="alpha/beta hydrolase"/>
    <property type="match status" value="1"/>
</dbReference>
<accession>A0A923I548</accession>
<dbReference type="InterPro" id="IPR050266">
    <property type="entry name" value="AB_hydrolase_sf"/>
</dbReference>
<evidence type="ECO:0000256" key="1">
    <source>
        <dbReference type="SAM" id="SignalP"/>
    </source>
</evidence>
<keyword evidence="1" id="KW-0732">Signal</keyword>
<dbReference type="Pfam" id="PF12697">
    <property type="entry name" value="Abhydrolase_6"/>
    <property type="match status" value="1"/>
</dbReference>
<dbReference type="SUPFAM" id="SSF53474">
    <property type="entry name" value="alpha/beta-Hydrolases"/>
    <property type="match status" value="1"/>
</dbReference>
<dbReference type="RefSeq" id="WP_186881280.1">
    <property type="nucleotide sequence ID" value="NZ_JACOGG010000009.1"/>
</dbReference>
<name>A0A923I548_9BURK</name>
<keyword evidence="4" id="KW-1185">Reference proteome</keyword>
<evidence type="ECO:0000313" key="4">
    <source>
        <dbReference type="Proteomes" id="UP000612361"/>
    </source>
</evidence>
<comment type="caution">
    <text evidence="3">The sequence shown here is derived from an EMBL/GenBank/DDBJ whole genome shotgun (WGS) entry which is preliminary data.</text>
</comment>
<proteinExistence type="predicted"/>
<reference evidence="3" key="1">
    <citation type="submission" date="2020-08" db="EMBL/GenBank/DDBJ databases">
        <title>Novel species isolated from subtropical streams in China.</title>
        <authorList>
            <person name="Lu H."/>
        </authorList>
    </citation>
    <scope>NUCLEOTIDE SEQUENCE</scope>
    <source>
        <strain evidence="3">CY7W</strain>
    </source>
</reference>
<gene>
    <name evidence="3" type="ORF">H8K47_10100</name>
</gene>
<feature type="signal peptide" evidence="1">
    <location>
        <begin position="1"/>
        <end position="34"/>
    </location>
</feature>
<keyword evidence="3" id="KW-0378">Hydrolase</keyword>
<dbReference type="InterPro" id="IPR029058">
    <property type="entry name" value="AB_hydrolase_fold"/>
</dbReference>
<feature type="domain" description="AB hydrolase-1" evidence="2">
    <location>
        <begin position="72"/>
        <end position="315"/>
    </location>
</feature>